<feature type="transmembrane region" description="Helical" evidence="2">
    <location>
        <begin position="20"/>
        <end position="38"/>
    </location>
</feature>
<evidence type="ECO:0000256" key="1">
    <source>
        <dbReference type="SAM" id="MobiDB-lite"/>
    </source>
</evidence>
<dbReference type="AlphaFoldDB" id="A0A1L3LVL6"/>
<sequence length="72" mass="7705">MRSSARAQILDLQDGQRHDLGGGVILALLVIALVIASCSTNSSLPRPEHAPHFRKRRTGSRNSPKGSKLSSS</sequence>
<name>A0A1L3LVL6_9HYPH</name>
<feature type="region of interest" description="Disordered" evidence="1">
    <location>
        <begin position="41"/>
        <end position="72"/>
    </location>
</feature>
<organism evidence="3 4">
    <name type="scientific">Sinorhizobium americanum</name>
    <dbReference type="NCBI Taxonomy" id="194963"/>
    <lineage>
        <taxon>Bacteria</taxon>
        <taxon>Pseudomonadati</taxon>
        <taxon>Pseudomonadota</taxon>
        <taxon>Alphaproteobacteria</taxon>
        <taxon>Hyphomicrobiales</taxon>
        <taxon>Rhizobiaceae</taxon>
        <taxon>Sinorhizobium/Ensifer group</taxon>
        <taxon>Sinorhizobium</taxon>
    </lineage>
</organism>
<proteinExistence type="predicted"/>
<gene>
    <name evidence="3" type="ORF">SAMCFNEI73_pC0364</name>
</gene>
<evidence type="ECO:0000313" key="4">
    <source>
        <dbReference type="Proteomes" id="UP000182306"/>
    </source>
</evidence>
<dbReference type="EMBL" id="CP013110">
    <property type="protein sequence ID" value="APG94086.1"/>
    <property type="molecule type" value="Genomic_DNA"/>
</dbReference>
<evidence type="ECO:0000256" key="2">
    <source>
        <dbReference type="SAM" id="Phobius"/>
    </source>
</evidence>
<keyword evidence="3" id="KW-0614">Plasmid</keyword>
<accession>A0A1L3LVL6</accession>
<keyword evidence="4" id="KW-1185">Reference proteome</keyword>
<dbReference type="Proteomes" id="UP000182306">
    <property type="component" value="Plasmid C"/>
</dbReference>
<keyword evidence="2" id="KW-1133">Transmembrane helix</keyword>
<geneLocation type="plasmid" evidence="3 4">
    <name>C</name>
</geneLocation>
<keyword evidence="2" id="KW-0812">Transmembrane</keyword>
<reference evidence="3 4" key="1">
    <citation type="submission" date="2015-10" db="EMBL/GenBank/DDBJ databases">
        <title>Genomic differences between typical nodule nitrogen-fixing rhizobial strains and those coming from bean seeds.</title>
        <authorList>
            <person name="Peralta H."/>
            <person name="Aguilar-Vera A."/>
            <person name="Diaz R."/>
            <person name="Mora Y."/>
            <person name="Martinez-Batallar G."/>
            <person name="Salazar E."/>
            <person name="Vargas-Lagunas C."/>
            <person name="Encarnacion S."/>
            <person name="Girard L."/>
            <person name="Mora J."/>
        </authorList>
    </citation>
    <scope>NUCLEOTIDE SEQUENCE [LARGE SCALE GENOMIC DNA]</scope>
    <source>
        <strain evidence="3 4">CFNEI 73</strain>
        <plasmid evidence="3 4">C</plasmid>
    </source>
</reference>
<feature type="compositionally biased region" description="Polar residues" evidence="1">
    <location>
        <begin position="60"/>
        <end position="72"/>
    </location>
</feature>
<dbReference type="KEGG" id="same:SAMCFNEI73_pC0364"/>
<protein>
    <submittedName>
        <fullName evidence="3">Uncharacterized protein</fullName>
    </submittedName>
</protein>
<keyword evidence="2" id="KW-0472">Membrane</keyword>
<evidence type="ECO:0000313" key="3">
    <source>
        <dbReference type="EMBL" id="APG94086.1"/>
    </source>
</evidence>